<reference evidence="2 3" key="1">
    <citation type="submission" date="2023-01" db="EMBL/GenBank/DDBJ databases">
        <title>Sporosarcina sp. nov., isolated from Korean tranditional fermented seafood 'Jeotgal'.</title>
        <authorList>
            <person name="Yang A.-I."/>
        </authorList>
    </citation>
    <scope>NUCLEOTIDE SEQUENCE [LARGE SCALE GENOMIC DNA]</scope>
    <source>
        <strain evidence="2 3">B2O-1</strain>
    </source>
</reference>
<protein>
    <recommendedName>
        <fullName evidence="4">Transposase</fullName>
    </recommendedName>
</protein>
<gene>
    <name evidence="2" type="ORF">PGH26_09025</name>
</gene>
<evidence type="ECO:0000313" key="2">
    <source>
        <dbReference type="EMBL" id="WOV83077.1"/>
    </source>
</evidence>
<keyword evidence="3" id="KW-1185">Reference proteome</keyword>
<feature type="transmembrane region" description="Helical" evidence="1">
    <location>
        <begin position="6"/>
        <end position="23"/>
    </location>
</feature>
<dbReference type="EMBL" id="CP116341">
    <property type="protein sequence ID" value="WOV83077.1"/>
    <property type="molecule type" value="Genomic_DNA"/>
</dbReference>
<evidence type="ECO:0000256" key="1">
    <source>
        <dbReference type="SAM" id="Phobius"/>
    </source>
</evidence>
<feature type="transmembrane region" description="Helical" evidence="1">
    <location>
        <begin position="118"/>
        <end position="144"/>
    </location>
</feature>
<keyword evidence="1" id="KW-0472">Membrane</keyword>
<evidence type="ECO:0008006" key="4">
    <source>
        <dbReference type="Google" id="ProtNLM"/>
    </source>
</evidence>
<dbReference type="RefSeq" id="WP_323690751.1">
    <property type="nucleotide sequence ID" value="NZ_CP116341.1"/>
</dbReference>
<proteinExistence type="predicted"/>
<organism evidence="2 3">
    <name type="scientific">Sporosarcina jeotgali</name>
    <dbReference type="NCBI Taxonomy" id="3020056"/>
    <lineage>
        <taxon>Bacteria</taxon>
        <taxon>Bacillati</taxon>
        <taxon>Bacillota</taxon>
        <taxon>Bacilli</taxon>
        <taxon>Bacillales</taxon>
        <taxon>Caryophanaceae</taxon>
        <taxon>Sporosarcina</taxon>
    </lineage>
</organism>
<sequence>MTALIVFILAIVSSLFLLVRLVWKLYINDLKRKGMYDDFYIKYQSVECPHSKQIKLSDSTWRDQFSMKREIGGSVQSGLVKVGAAMTQHKLYCEECGQKRWFAQVNTKKEIVQLMFAIVKYMLVALIGLVVLANIFVRLGIWIWS</sequence>
<name>A0ABZ0KS51_9BACL</name>
<evidence type="ECO:0000313" key="3">
    <source>
        <dbReference type="Proteomes" id="UP001303532"/>
    </source>
</evidence>
<accession>A0ABZ0KS51</accession>
<keyword evidence="1" id="KW-1133">Transmembrane helix</keyword>
<dbReference type="Proteomes" id="UP001303532">
    <property type="component" value="Chromosome"/>
</dbReference>
<keyword evidence="1" id="KW-0812">Transmembrane</keyword>